<keyword evidence="7" id="KW-1185">Reference proteome</keyword>
<dbReference type="Gene3D" id="1.10.357.10">
    <property type="entry name" value="Tetracycline Repressor, domain 2"/>
    <property type="match status" value="1"/>
</dbReference>
<keyword evidence="1" id="KW-0805">Transcription regulation</keyword>
<dbReference type="InterPro" id="IPR001647">
    <property type="entry name" value="HTH_TetR"/>
</dbReference>
<dbReference type="AlphaFoldDB" id="A0A5E4TP04"/>
<keyword evidence="3" id="KW-0804">Transcription</keyword>
<dbReference type="PROSITE" id="PS50977">
    <property type="entry name" value="HTH_TETR_2"/>
    <property type="match status" value="1"/>
</dbReference>
<protein>
    <submittedName>
        <fullName evidence="6">HTH-type transcriptional regulator SrpR</fullName>
    </submittedName>
</protein>
<evidence type="ECO:0000256" key="1">
    <source>
        <dbReference type="ARBA" id="ARBA00023015"/>
    </source>
</evidence>
<evidence type="ECO:0000313" key="6">
    <source>
        <dbReference type="EMBL" id="VVD89666.1"/>
    </source>
</evidence>
<accession>A0A5E4TP04</accession>
<dbReference type="InterPro" id="IPR009057">
    <property type="entry name" value="Homeodomain-like_sf"/>
</dbReference>
<dbReference type="InterPro" id="IPR050109">
    <property type="entry name" value="HTH-type_TetR-like_transc_reg"/>
</dbReference>
<dbReference type="Proteomes" id="UP000414233">
    <property type="component" value="Unassembled WGS sequence"/>
</dbReference>
<evidence type="ECO:0000256" key="2">
    <source>
        <dbReference type="ARBA" id="ARBA00023125"/>
    </source>
</evidence>
<dbReference type="GO" id="GO:0003700">
    <property type="term" value="F:DNA-binding transcription factor activity"/>
    <property type="evidence" value="ECO:0007669"/>
    <property type="project" value="TreeGrafter"/>
</dbReference>
<dbReference type="GO" id="GO:0000976">
    <property type="term" value="F:transcription cis-regulatory region binding"/>
    <property type="evidence" value="ECO:0007669"/>
    <property type="project" value="TreeGrafter"/>
</dbReference>
<dbReference type="PRINTS" id="PR00455">
    <property type="entry name" value="HTHTETR"/>
</dbReference>
<feature type="DNA-binding region" description="H-T-H motif" evidence="4">
    <location>
        <begin position="51"/>
        <end position="70"/>
    </location>
</feature>
<evidence type="ECO:0000256" key="3">
    <source>
        <dbReference type="ARBA" id="ARBA00023163"/>
    </source>
</evidence>
<sequence>MATTPKGKEDVRPAKRNGGMSLRETYKQLTRERLIDAALEIFDEIGFSNATIEQIANRAGTNRTTFYLHFKSKVDLASIVILRAEPDIQEVMLALNALVNPTWRDVRLWLNQWVALTRKQKVAFDVGSQLMTSADPDASASYLERGRRFASLLTNHLDRFEGKARKAAVTRYALLMMMTHQTVCNKEFRSCQFDDDEHLDLLADMLWTGLSMGIEARKAPARAKPPAPVKA</sequence>
<evidence type="ECO:0000256" key="4">
    <source>
        <dbReference type="PROSITE-ProRule" id="PRU00335"/>
    </source>
</evidence>
<name>A0A5E4TP04_9BURK</name>
<dbReference type="PANTHER" id="PTHR30055">
    <property type="entry name" value="HTH-TYPE TRANSCRIPTIONAL REGULATOR RUTR"/>
    <property type="match status" value="1"/>
</dbReference>
<dbReference type="Pfam" id="PF00440">
    <property type="entry name" value="TetR_N"/>
    <property type="match status" value="1"/>
</dbReference>
<dbReference type="SUPFAM" id="SSF46689">
    <property type="entry name" value="Homeodomain-like"/>
    <property type="match status" value="1"/>
</dbReference>
<evidence type="ECO:0000259" key="5">
    <source>
        <dbReference type="PROSITE" id="PS50977"/>
    </source>
</evidence>
<dbReference type="EMBL" id="CABPRZ010000005">
    <property type="protein sequence ID" value="VVD89666.1"/>
    <property type="molecule type" value="Genomic_DNA"/>
</dbReference>
<gene>
    <name evidence="6" type="primary">srpR</name>
    <name evidence="6" type="ORF">PTE30175_01486</name>
</gene>
<keyword evidence="2 4" id="KW-0238">DNA-binding</keyword>
<dbReference type="PANTHER" id="PTHR30055:SF238">
    <property type="entry name" value="MYCOFACTOCIN BIOSYNTHESIS TRANSCRIPTIONAL REGULATOR MFTR-RELATED"/>
    <property type="match status" value="1"/>
</dbReference>
<reference evidence="6 7" key="1">
    <citation type="submission" date="2019-08" db="EMBL/GenBank/DDBJ databases">
        <authorList>
            <person name="Peeters C."/>
        </authorList>
    </citation>
    <scope>NUCLEOTIDE SEQUENCE [LARGE SCALE GENOMIC DNA]</scope>
    <source>
        <strain evidence="6 7">LMG 30175</strain>
    </source>
</reference>
<proteinExistence type="predicted"/>
<feature type="domain" description="HTH tetR-type" evidence="5">
    <location>
        <begin position="28"/>
        <end position="88"/>
    </location>
</feature>
<evidence type="ECO:0000313" key="7">
    <source>
        <dbReference type="Proteomes" id="UP000414233"/>
    </source>
</evidence>
<organism evidence="6 7">
    <name type="scientific">Pandoraea terrae</name>
    <dbReference type="NCBI Taxonomy" id="1537710"/>
    <lineage>
        <taxon>Bacteria</taxon>
        <taxon>Pseudomonadati</taxon>
        <taxon>Pseudomonadota</taxon>
        <taxon>Betaproteobacteria</taxon>
        <taxon>Burkholderiales</taxon>
        <taxon>Burkholderiaceae</taxon>
        <taxon>Pandoraea</taxon>
    </lineage>
</organism>